<dbReference type="AlphaFoldDB" id="A0A132AKE7"/>
<organism evidence="1 2">
    <name type="scientific">Sarcoptes scabiei</name>
    <name type="common">Itch mite</name>
    <name type="synonym">Acarus scabiei</name>
    <dbReference type="NCBI Taxonomy" id="52283"/>
    <lineage>
        <taxon>Eukaryota</taxon>
        <taxon>Metazoa</taxon>
        <taxon>Ecdysozoa</taxon>
        <taxon>Arthropoda</taxon>
        <taxon>Chelicerata</taxon>
        <taxon>Arachnida</taxon>
        <taxon>Acari</taxon>
        <taxon>Acariformes</taxon>
        <taxon>Sarcoptiformes</taxon>
        <taxon>Astigmata</taxon>
        <taxon>Psoroptidia</taxon>
        <taxon>Sarcoptoidea</taxon>
        <taxon>Sarcoptidae</taxon>
        <taxon>Sarcoptinae</taxon>
        <taxon>Sarcoptes</taxon>
    </lineage>
</organism>
<dbReference type="Proteomes" id="UP000616769">
    <property type="component" value="Unassembled WGS sequence"/>
</dbReference>
<dbReference type="OrthoDB" id="6264899at2759"/>
<name>A0A132AKE7_SARSC</name>
<dbReference type="VEuPathDB" id="VectorBase:SSCA008348"/>
<sequence length="187" mass="21016">MRKEKQINSTKSLSRRQQIFSPFNEFVFAKTGKCQSPGSCPCHSKSDMSSDLYQAKISANGSSRPSNSSLTASNRQNLNQIYAAKEIINCNNYGLRRSNSLDSLQAMMQDLQREQVGGNASYSYYNNSPSRNYQGGSSRRIGKNVPNESFRVAVDRSYDRSKHLNHPNISSGKYSPVLIMITMFTFL</sequence>
<accession>A0A132AKE7</accession>
<proteinExistence type="predicted"/>
<reference evidence="1 2" key="1">
    <citation type="journal article" date="2015" name="Parasit. Vectors">
        <title>Draft genome of the scabies mite.</title>
        <authorList>
            <person name="Rider S.D.Jr."/>
            <person name="Morgan M.S."/>
            <person name="Arlian L.G."/>
        </authorList>
    </citation>
    <scope>NUCLEOTIDE SEQUENCE [LARGE SCALE GENOMIC DNA]</scope>
    <source>
        <strain evidence="1">Arlian Lab</strain>
    </source>
</reference>
<evidence type="ECO:0000313" key="1">
    <source>
        <dbReference type="EMBL" id="KPM11482.1"/>
    </source>
</evidence>
<comment type="caution">
    <text evidence="1">The sequence shown here is derived from an EMBL/GenBank/DDBJ whole genome shotgun (WGS) entry which is preliminary data.</text>
</comment>
<dbReference type="EMBL" id="JXLN01017318">
    <property type="protein sequence ID" value="KPM11482.1"/>
    <property type="molecule type" value="Genomic_DNA"/>
</dbReference>
<evidence type="ECO:0000313" key="2">
    <source>
        <dbReference type="Proteomes" id="UP000616769"/>
    </source>
</evidence>
<gene>
    <name evidence="1" type="ORF">QR98_0100530</name>
</gene>
<protein>
    <submittedName>
        <fullName evidence="1">Uncharacterized protein</fullName>
    </submittedName>
</protein>